<dbReference type="AlphaFoldDB" id="A0A919RWH9"/>
<comment type="caution">
    <text evidence="12">Was originally thought to be a dihydrodipicolinate reductase (DHDPR), catalyzing the conversion of dihydrodipicolinate to tetrahydrodipicolinate. However, it was shown in E.coli that the substrate of the enzymatic reaction is not dihydrodipicolinate (DHDP) but in fact (2S,4S)-4-hydroxy-2,3,4,5-tetrahydrodipicolinic acid (HTPA), the product released by the DapA-catalyzed reaction.</text>
</comment>
<dbReference type="SUPFAM" id="SSF51735">
    <property type="entry name" value="NAD(P)-binding Rossmann-fold domains"/>
    <property type="match status" value="1"/>
</dbReference>
<dbReference type="PANTHER" id="PTHR20836">
    <property type="entry name" value="DIHYDRODIPICOLINATE REDUCTASE"/>
    <property type="match status" value="1"/>
</dbReference>
<dbReference type="Gene3D" id="3.30.360.10">
    <property type="entry name" value="Dihydrodipicolinate Reductase, domain 2"/>
    <property type="match status" value="1"/>
</dbReference>
<evidence type="ECO:0000256" key="12">
    <source>
        <dbReference type="HAMAP-Rule" id="MF_00102"/>
    </source>
</evidence>
<dbReference type="GO" id="GO:0016726">
    <property type="term" value="F:oxidoreductase activity, acting on CH or CH2 groups, NAD or NADP as acceptor"/>
    <property type="evidence" value="ECO:0007669"/>
    <property type="project" value="UniProtKB-UniRule"/>
</dbReference>
<evidence type="ECO:0000256" key="10">
    <source>
        <dbReference type="ARBA" id="ARBA00049080"/>
    </source>
</evidence>
<gene>
    <name evidence="12" type="primary">dapB</name>
    <name evidence="15" type="ORF">CPJCM30710_02580</name>
</gene>
<dbReference type="SUPFAM" id="SSF55347">
    <property type="entry name" value="Glyceraldehyde-3-phosphate dehydrogenase-like, C-terminal domain"/>
    <property type="match status" value="1"/>
</dbReference>
<dbReference type="EMBL" id="BOPZ01000002">
    <property type="protein sequence ID" value="GIM27592.1"/>
    <property type="molecule type" value="Genomic_DNA"/>
</dbReference>
<evidence type="ECO:0000256" key="3">
    <source>
        <dbReference type="ARBA" id="ARBA00022857"/>
    </source>
</evidence>
<dbReference type="EC" id="1.17.1.8" evidence="9 12"/>
<keyword evidence="2 12" id="KW-0028">Amino-acid biosynthesis</keyword>
<comment type="function">
    <text evidence="12">Catalyzes the conversion of 4-hydroxy-tetrahydrodipicolinate (HTPA) to tetrahydrodipicolinate.</text>
</comment>
<dbReference type="GO" id="GO:0050661">
    <property type="term" value="F:NADP binding"/>
    <property type="evidence" value="ECO:0007669"/>
    <property type="project" value="UniProtKB-UniRule"/>
</dbReference>
<comment type="caution">
    <text evidence="15">The sequence shown here is derived from an EMBL/GenBank/DDBJ whole genome shotgun (WGS) entry which is preliminary data.</text>
</comment>
<dbReference type="InterPro" id="IPR000846">
    <property type="entry name" value="DapB_N"/>
</dbReference>
<sequence length="269" mass="29219">MIKVCISGLGRTGIEVAKVLLQEKDVKIVSALCSPTSKKVNMDLGDIIGTKQLGVKVGSSDNIESIVFETSPDVVVDFSTPEVVVRNAKILSKMKVNMVVGTTGLKEENIETLYGLTKKHSNAIVYAPNITLGVNVLLLLTNIASNILNDYDFHITEVHHKLKKDAPSGTAIKISREIEEGVTLSGNSKPEIPIDAVRAGGVVGVHKVMIAGEYDRLEITHESFSRKVFAIGALKAVRFINKKVGFYEMGDVLELSKVLSGYLDEREVI</sequence>
<dbReference type="PIRSF" id="PIRSF000161">
    <property type="entry name" value="DHPR"/>
    <property type="match status" value="1"/>
</dbReference>
<evidence type="ECO:0000256" key="9">
    <source>
        <dbReference type="ARBA" id="ARBA00038983"/>
    </source>
</evidence>
<feature type="active site" description="Proton donor/acceptor" evidence="12">
    <location>
        <position position="159"/>
    </location>
</feature>
<dbReference type="InterPro" id="IPR022663">
    <property type="entry name" value="DapB_C"/>
</dbReference>
<evidence type="ECO:0000256" key="5">
    <source>
        <dbReference type="ARBA" id="ARBA00023002"/>
    </source>
</evidence>
<comment type="caution">
    <text evidence="12">Lacks conserved residue(s) required for the propagation of feature annotation.</text>
</comment>
<dbReference type="Proteomes" id="UP000679179">
    <property type="component" value="Unassembled WGS sequence"/>
</dbReference>
<feature type="binding site" evidence="12">
    <location>
        <position position="160"/>
    </location>
    <ligand>
        <name>(S)-2,3,4,5-tetrahydrodipicolinate</name>
        <dbReference type="ChEBI" id="CHEBI:16845"/>
    </ligand>
</feature>
<evidence type="ECO:0000256" key="7">
    <source>
        <dbReference type="ARBA" id="ARBA00023154"/>
    </source>
</evidence>
<feature type="domain" description="Dihydrodipicolinate reductase N-terminal" evidence="13">
    <location>
        <begin position="2"/>
        <end position="129"/>
    </location>
</feature>
<dbReference type="PANTHER" id="PTHR20836:SF0">
    <property type="entry name" value="4-HYDROXY-TETRAHYDRODIPICOLINATE REDUCTASE 1, CHLOROPLASTIC-RELATED"/>
    <property type="match status" value="1"/>
</dbReference>
<feature type="active site" description="Proton donor" evidence="12">
    <location>
        <position position="163"/>
    </location>
</feature>
<dbReference type="GO" id="GO:0008839">
    <property type="term" value="F:4-hydroxy-tetrahydrodipicolinate reductase"/>
    <property type="evidence" value="ECO:0007669"/>
    <property type="project" value="UniProtKB-UniRule"/>
</dbReference>
<dbReference type="RefSeq" id="WP_212902353.1">
    <property type="nucleotide sequence ID" value="NZ_BOPZ01000002.1"/>
</dbReference>
<evidence type="ECO:0000256" key="8">
    <source>
        <dbReference type="ARBA" id="ARBA00037922"/>
    </source>
</evidence>
<comment type="subunit">
    <text evidence="12">Homotetramer.</text>
</comment>
<evidence type="ECO:0000313" key="16">
    <source>
        <dbReference type="Proteomes" id="UP000679179"/>
    </source>
</evidence>
<comment type="similarity">
    <text evidence="1 12">Belongs to the DapB family.</text>
</comment>
<comment type="pathway">
    <text evidence="8 12">Amino-acid biosynthesis; L-lysine biosynthesis via DAP pathway; (S)-tetrahydrodipicolinate from L-aspartate: step 4/4.</text>
</comment>
<dbReference type="GO" id="GO:0019877">
    <property type="term" value="P:diaminopimelate biosynthetic process"/>
    <property type="evidence" value="ECO:0007669"/>
    <property type="project" value="UniProtKB-UniRule"/>
</dbReference>
<dbReference type="Pfam" id="PF01113">
    <property type="entry name" value="DapB_N"/>
    <property type="match status" value="1"/>
</dbReference>
<protein>
    <recommendedName>
        <fullName evidence="9 12">4-hydroxy-tetrahydrodipicolinate reductase</fullName>
        <shortName evidence="12">HTPA reductase</shortName>
        <ecNumber evidence="9 12">1.17.1.8</ecNumber>
    </recommendedName>
</protein>
<feature type="binding site" evidence="12">
    <location>
        <begin position="101"/>
        <end position="103"/>
    </location>
    <ligand>
        <name>NAD(+)</name>
        <dbReference type="ChEBI" id="CHEBI:57540"/>
    </ligand>
</feature>
<keyword evidence="16" id="KW-1185">Reference proteome</keyword>
<keyword evidence="7 12" id="KW-0457">Lysine biosynthesis</keyword>
<dbReference type="InterPro" id="IPR036291">
    <property type="entry name" value="NAD(P)-bd_dom_sf"/>
</dbReference>
<comment type="catalytic activity">
    <reaction evidence="10 12">
        <text>(S)-2,3,4,5-tetrahydrodipicolinate + NADP(+) + H2O = (2S,4S)-4-hydroxy-2,3,4,5-tetrahydrodipicolinate + NADPH + H(+)</text>
        <dbReference type="Rhea" id="RHEA:35331"/>
        <dbReference type="ChEBI" id="CHEBI:15377"/>
        <dbReference type="ChEBI" id="CHEBI:15378"/>
        <dbReference type="ChEBI" id="CHEBI:16845"/>
        <dbReference type="ChEBI" id="CHEBI:57783"/>
        <dbReference type="ChEBI" id="CHEBI:58349"/>
        <dbReference type="ChEBI" id="CHEBI:67139"/>
        <dbReference type="EC" id="1.17.1.8"/>
    </reaction>
</comment>
<feature type="binding site" evidence="12">
    <location>
        <begin position="169"/>
        <end position="170"/>
    </location>
    <ligand>
        <name>(S)-2,3,4,5-tetrahydrodipicolinate</name>
        <dbReference type="ChEBI" id="CHEBI:16845"/>
    </ligand>
</feature>
<dbReference type="InterPro" id="IPR023940">
    <property type="entry name" value="DHDPR_bac"/>
</dbReference>
<evidence type="ECO:0000256" key="6">
    <source>
        <dbReference type="ARBA" id="ARBA00023027"/>
    </source>
</evidence>
<evidence type="ECO:0000256" key="11">
    <source>
        <dbReference type="ARBA" id="ARBA00049396"/>
    </source>
</evidence>
<keyword evidence="3 12" id="KW-0521">NADP</keyword>
<evidence type="ECO:0000313" key="15">
    <source>
        <dbReference type="EMBL" id="GIM27592.1"/>
    </source>
</evidence>
<reference evidence="15" key="1">
    <citation type="submission" date="2021-03" db="EMBL/GenBank/DDBJ databases">
        <title>Taxonomic study of Clostridium polyendosporum from meadow-gley soil under rice.</title>
        <authorList>
            <person name="Kobayashi H."/>
            <person name="Tanizawa Y."/>
            <person name="Yagura M."/>
        </authorList>
    </citation>
    <scope>NUCLEOTIDE SEQUENCE</scope>
    <source>
        <strain evidence="15">JCM 30710</strain>
    </source>
</reference>
<comment type="subcellular location">
    <subcellularLocation>
        <location evidence="12">Cytoplasm</location>
    </subcellularLocation>
</comment>
<name>A0A919RWH9_9CLOT</name>
<keyword evidence="6 12" id="KW-0520">NAD</keyword>
<evidence type="ECO:0000259" key="13">
    <source>
        <dbReference type="Pfam" id="PF01113"/>
    </source>
</evidence>
<dbReference type="Pfam" id="PF05173">
    <property type="entry name" value="DapB_C"/>
    <property type="match status" value="1"/>
</dbReference>
<organism evidence="15 16">
    <name type="scientific">Clostridium polyendosporum</name>
    <dbReference type="NCBI Taxonomy" id="69208"/>
    <lineage>
        <taxon>Bacteria</taxon>
        <taxon>Bacillati</taxon>
        <taxon>Bacillota</taxon>
        <taxon>Clostridia</taxon>
        <taxon>Eubacteriales</taxon>
        <taxon>Clostridiaceae</taxon>
        <taxon>Clostridium</taxon>
    </lineage>
</organism>
<comment type="catalytic activity">
    <reaction evidence="11 12">
        <text>(S)-2,3,4,5-tetrahydrodipicolinate + NAD(+) + H2O = (2S,4S)-4-hydroxy-2,3,4,5-tetrahydrodipicolinate + NADH + H(+)</text>
        <dbReference type="Rhea" id="RHEA:35323"/>
        <dbReference type="ChEBI" id="CHEBI:15377"/>
        <dbReference type="ChEBI" id="CHEBI:15378"/>
        <dbReference type="ChEBI" id="CHEBI:16845"/>
        <dbReference type="ChEBI" id="CHEBI:57540"/>
        <dbReference type="ChEBI" id="CHEBI:57945"/>
        <dbReference type="ChEBI" id="CHEBI:67139"/>
        <dbReference type="EC" id="1.17.1.8"/>
    </reaction>
</comment>
<dbReference type="GO" id="GO:0009089">
    <property type="term" value="P:lysine biosynthetic process via diaminopimelate"/>
    <property type="evidence" value="ECO:0007669"/>
    <property type="project" value="UniProtKB-UniRule"/>
</dbReference>
<dbReference type="HAMAP" id="MF_00102">
    <property type="entry name" value="DapB"/>
    <property type="match status" value="1"/>
</dbReference>
<keyword evidence="4 12" id="KW-0220">Diaminopimelate biosynthesis</keyword>
<feature type="domain" description="Dihydrodipicolinate reductase C-terminal" evidence="14">
    <location>
        <begin position="133"/>
        <end position="253"/>
    </location>
</feature>
<evidence type="ECO:0000256" key="2">
    <source>
        <dbReference type="ARBA" id="ARBA00022605"/>
    </source>
</evidence>
<dbReference type="GO" id="GO:0005829">
    <property type="term" value="C:cytosol"/>
    <property type="evidence" value="ECO:0007669"/>
    <property type="project" value="TreeGrafter"/>
</dbReference>
<feature type="binding site" evidence="12">
    <location>
        <position position="39"/>
    </location>
    <ligand>
        <name>NADP(+)</name>
        <dbReference type="ChEBI" id="CHEBI:58349"/>
    </ligand>
</feature>
<dbReference type="CDD" id="cd02274">
    <property type="entry name" value="DHDPR_N"/>
    <property type="match status" value="1"/>
</dbReference>
<evidence type="ECO:0000259" key="14">
    <source>
        <dbReference type="Pfam" id="PF05173"/>
    </source>
</evidence>
<dbReference type="GO" id="GO:0051287">
    <property type="term" value="F:NAD binding"/>
    <property type="evidence" value="ECO:0007669"/>
    <property type="project" value="UniProtKB-UniRule"/>
</dbReference>
<dbReference type="Gene3D" id="3.40.50.720">
    <property type="entry name" value="NAD(P)-binding Rossmann-like Domain"/>
    <property type="match status" value="1"/>
</dbReference>
<keyword evidence="12" id="KW-0963">Cytoplasm</keyword>
<accession>A0A919RWH9</accession>
<keyword evidence="5 12" id="KW-0560">Oxidoreductase</keyword>
<evidence type="ECO:0000256" key="4">
    <source>
        <dbReference type="ARBA" id="ARBA00022915"/>
    </source>
</evidence>
<evidence type="ECO:0000256" key="1">
    <source>
        <dbReference type="ARBA" id="ARBA00006642"/>
    </source>
</evidence>
<dbReference type="NCBIfam" id="TIGR00036">
    <property type="entry name" value="dapB"/>
    <property type="match status" value="1"/>
</dbReference>
<proteinExistence type="inferred from homology"/>